<comment type="caution">
    <text evidence="1">The sequence shown here is derived from an EMBL/GenBank/DDBJ whole genome shotgun (WGS) entry which is preliminary data.</text>
</comment>
<evidence type="ECO:0008006" key="3">
    <source>
        <dbReference type="Google" id="ProtNLM"/>
    </source>
</evidence>
<proteinExistence type="predicted"/>
<name>A0A9D3VWI8_9ROSI</name>
<keyword evidence="2" id="KW-1185">Reference proteome</keyword>
<sequence>MEAPTDGDDFLESHCLVVQQPLSIQVRDNSEEVQRANIFHSRCMIQGKLCSLVVDSGSCANVDFNDPLIDFRLHYSTIDRRFYFWEKSRLNIDSSPQVLEGKDFLKDSLLWQITNGENVDLWHDKWVWSIQGHKLQHPGAVDFDLPQKVAEIINKETGEWDLTSVENWLNEEEKNAILKIPIGDQEGDDRLLWPYNSAGECTARSGCKQLRKMQHSVSVQARSRPSTSLQGIWYKICHGLHLEMDDISSFVDWFAGIAEQLEAEIMLVRILFTCWFIGKIRCERVFAGKDNYIQSVISRIFEICEGLVRSKGESKAKECNEGNINLWRKPDYGWIKINVDGPSDLHSHNAGIGVIVRVAGAEYAVNHKYDRVILEIDSLV</sequence>
<reference evidence="1 2" key="1">
    <citation type="journal article" date="2021" name="Plant Biotechnol. J.">
        <title>Multi-omics assisted identification of the key and species-specific regulatory components of drought-tolerant mechanisms in Gossypium stocksii.</title>
        <authorList>
            <person name="Yu D."/>
            <person name="Ke L."/>
            <person name="Zhang D."/>
            <person name="Wu Y."/>
            <person name="Sun Y."/>
            <person name="Mei J."/>
            <person name="Sun J."/>
            <person name="Sun Y."/>
        </authorList>
    </citation>
    <scope>NUCLEOTIDE SEQUENCE [LARGE SCALE GENOMIC DNA]</scope>
    <source>
        <strain evidence="2">cv. E1</strain>
        <tissue evidence="1">Leaf</tissue>
    </source>
</reference>
<organism evidence="1 2">
    <name type="scientific">Gossypium stocksii</name>
    <dbReference type="NCBI Taxonomy" id="47602"/>
    <lineage>
        <taxon>Eukaryota</taxon>
        <taxon>Viridiplantae</taxon>
        <taxon>Streptophyta</taxon>
        <taxon>Embryophyta</taxon>
        <taxon>Tracheophyta</taxon>
        <taxon>Spermatophyta</taxon>
        <taxon>Magnoliopsida</taxon>
        <taxon>eudicotyledons</taxon>
        <taxon>Gunneridae</taxon>
        <taxon>Pentapetalae</taxon>
        <taxon>rosids</taxon>
        <taxon>malvids</taxon>
        <taxon>Malvales</taxon>
        <taxon>Malvaceae</taxon>
        <taxon>Malvoideae</taxon>
        <taxon>Gossypium</taxon>
    </lineage>
</organism>
<protein>
    <recommendedName>
        <fullName evidence="3">RNase H type-1 domain-containing protein</fullName>
    </recommendedName>
</protein>
<dbReference type="EMBL" id="JAIQCV010000005">
    <property type="protein sequence ID" value="KAH1098695.1"/>
    <property type="molecule type" value="Genomic_DNA"/>
</dbReference>
<gene>
    <name evidence="1" type="ORF">J1N35_015616</name>
</gene>
<accession>A0A9D3VWI8</accession>
<dbReference type="OrthoDB" id="1929473at2759"/>
<evidence type="ECO:0000313" key="1">
    <source>
        <dbReference type="EMBL" id="KAH1098695.1"/>
    </source>
</evidence>
<dbReference type="Proteomes" id="UP000828251">
    <property type="component" value="Unassembled WGS sequence"/>
</dbReference>
<evidence type="ECO:0000313" key="2">
    <source>
        <dbReference type="Proteomes" id="UP000828251"/>
    </source>
</evidence>
<dbReference type="AlphaFoldDB" id="A0A9D3VWI8"/>